<evidence type="ECO:0000313" key="2">
    <source>
        <dbReference type="EMBL" id="KAK3372248.1"/>
    </source>
</evidence>
<evidence type="ECO:0000256" key="1">
    <source>
        <dbReference type="SAM" id="SignalP"/>
    </source>
</evidence>
<keyword evidence="1" id="KW-0732">Signal</keyword>
<reference evidence="2" key="2">
    <citation type="submission" date="2023-06" db="EMBL/GenBank/DDBJ databases">
        <authorList>
            <consortium name="Lawrence Berkeley National Laboratory"/>
            <person name="Haridas S."/>
            <person name="Hensen N."/>
            <person name="Bonometti L."/>
            <person name="Westerberg I."/>
            <person name="Brannstrom I.O."/>
            <person name="Guillou S."/>
            <person name="Cros-Aarteil S."/>
            <person name="Calhoun S."/>
            <person name="Kuo A."/>
            <person name="Mondo S."/>
            <person name="Pangilinan J."/>
            <person name="Riley R."/>
            <person name="LaButti K."/>
            <person name="Andreopoulos B."/>
            <person name="Lipzen A."/>
            <person name="Chen C."/>
            <person name="Yanf M."/>
            <person name="Daum C."/>
            <person name="Ng V."/>
            <person name="Clum A."/>
            <person name="Steindorff A."/>
            <person name="Ohm R."/>
            <person name="Martin F."/>
            <person name="Silar P."/>
            <person name="Natvig D."/>
            <person name="Lalanne C."/>
            <person name="Gautier V."/>
            <person name="Ament-velasquez S.L."/>
            <person name="Kruys A."/>
            <person name="Hutchinson M.I."/>
            <person name="Powell A.J."/>
            <person name="Barry K."/>
            <person name="Miller A.N."/>
            <person name="Grigoriev I.V."/>
            <person name="Debuchy R."/>
            <person name="Gladieux P."/>
            <person name="Thoren M.H."/>
            <person name="Johannesson H."/>
        </authorList>
    </citation>
    <scope>NUCLEOTIDE SEQUENCE</scope>
    <source>
        <strain evidence="2">CBS 232.78</strain>
    </source>
</reference>
<proteinExistence type="predicted"/>
<keyword evidence="3" id="KW-1185">Reference proteome</keyword>
<feature type="chain" id="PRO_5041954436" description="Secreted protein" evidence="1">
    <location>
        <begin position="20"/>
        <end position="139"/>
    </location>
</feature>
<dbReference type="EMBL" id="JAULSW010000008">
    <property type="protein sequence ID" value="KAK3372248.1"/>
    <property type="molecule type" value="Genomic_DNA"/>
</dbReference>
<gene>
    <name evidence="2" type="ORF">B0H63DRAFT_527103</name>
</gene>
<name>A0AAE0K8T8_9PEZI</name>
<reference evidence="2" key="1">
    <citation type="journal article" date="2023" name="Mol. Phylogenet. Evol.">
        <title>Genome-scale phylogeny and comparative genomics of the fungal order Sordariales.</title>
        <authorList>
            <person name="Hensen N."/>
            <person name="Bonometti L."/>
            <person name="Westerberg I."/>
            <person name="Brannstrom I.O."/>
            <person name="Guillou S."/>
            <person name="Cros-Aarteil S."/>
            <person name="Calhoun S."/>
            <person name="Haridas S."/>
            <person name="Kuo A."/>
            <person name="Mondo S."/>
            <person name="Pangilinan J."/>
            <person name="Riley R."/>
            <person name="LaButti K."/>
            <person name="Andreopoulos B."/>
            <person name="Lipzen A."/>
            <person name="Chen C."/>
            <person name="Yan M."/>
            <person name="Daum C."/>
            <person name="Ng V."/>
            <person name="Clum A."/>
            <person name="Steindorff A."/>
            <person name="Ohm R.A."/>
            <person name="Martin F."/>
            <person name="Silar P."/>
            <person name="Natvig D.O."/>
            <person name="Lalanne C."/>
            <person name="Gautier V."/>
            <person name="Ament-Velasquez S.L."/>
            <person name="Kruys A."/>
            <person name="Hutchinson M.I."/>
            <person name="Powell A.J."/>
            <person name="Barry K."/>
            <person name="Miller A.N."/>
            <person name="Grigoriev I.V."/>
            <person name="Debuchy R."/>
            <person name="Gladieux P."/>
            <person name="Hiltunen Thoren M."/>
            <person name="Johannesson H."/>
        </authorList>
    </citation>
    <scope>NUCLEOTIDE SEQUENCE</scope>
    <source>
        <strain evidence="2">CBS 232.78</strain>
    </source>
</reference>
<comment type="caution">
    <text evidence="2">The sequence shown here is derived from an EMBL/GenBank/DDBJ whole genome shotgun (WGS) entry which is preliminary data.</text>
</comment>
<feature type="signal peptide" evidence="1">
    <location>
        <begin position="1"/>
        <end position="19"/>
    </location>
</feature>
<dbReference type="AlphaFoldDB" id="A0AAE0K8T8"/>
<evidence type="ECO:0008006" key="4">
    <source>
        <dbReference type="Google" id="ProtNLM"/>
    </source>
</evidence>
<accession>A0AAE0K8T8</accession>
<sequence length="139" mass="14800">MKLTAILSLSGALALGVSASVLPPRQLEGTPRPGLLSIIALYTGDQCDNQSRWWAISTGAENPYLQSKKGCLMVDPTWNITSAKIVYSGEACTVSFYTDASCQDEAVTPELDECSTVSEANWKSYSIRGCTDLVEAGAA</sequence>
<evidence type="ECO:0000313" key="3">
    <source>
        <dbReference type="Proteomes" id="UP001285441"/>
    </source>
</evidence>
<protein>
    <recommendedName>
        <fullName evidence="4">Secreted protein</fullName>
    </recommendedName>
</protein>
<organism evidence="2 3">
    <name type="scientific">Podospora didyma</name>
    <dbReference type="NCBI Taxonomy" id="330526"/>
    <lineage>
        <taxon>Eukaryota</taxon>
        <taxon>Fungi</taxon>
        <taxon>Dikarya</taxon>
        <taxon>Ascomycota</taxon>
        <taxon>Pezizomycotina</taxon>
        <taxon>Sordariomycetes</taxon>
        <taxon>Sordariomycetidae</taxon>
        <taxon>Sordariales</taxon>
        <taxon>Podosporaceae</taxon>
        <taxon>Podospora</taxon>
    </lineage>
</organism>
<dbReference type="Proteomes" id="UP001285441">
    <property type="component" value="Unassembled WGS sequence"/>
</dbReference>